<evidence type="ECO:0000313" key="16">
    <source>
        <dbReference type="Proteomes" id="UP000653565"/>
    </source>
</evidence>
<feature type="signal peptide" evidence="12">
    <location>
        <begin position="1"/>
        <end position="19"/>
    </location>
</feature>
<dbReference type="SUPFAM" id="SSF51445">
    <property type="entry name" value="(Trans)glycosidases"/>
    <property type="match status" value="1"/>
</dbReference>
<evidence type="ECO:0000259" key="14">
    <source>
        <dbReference type="PROSITE" id="PS51910"/>
    </source>
</evidence>
<evidence type="ECO:0000256" key="2">
    <source>
        <dbReference type="ARBA" id="ARBA00008682"/>
    </source>
</evidence>
<dbReference type="GO" id="GO:0006032">
    <property type="term" value="P:chitin catabolic process"/>
    <property type="evidence" value="ECO:0007669"/>
    <property type="project" value="UniProtKB-KW"/>
</dbReference>
<dbReference type="PROSITE" id="PS51910">
    <property type="entry name" value="GH18_2"/>
    <property type="match status" value="1"/>
</dbReference>
<accession>A0A8H4HG54</accession>
<keyword evidence="6" id="KW-0146">Chitin degradation</keyword>
<dbReference type="PANTHER" id="PTHR47700:SF2">
    <property type="entry name" value="CHITINASE"/>
    <property type="match status" value="1"/>
</dbReference>
<reference evidence="15" key="2">
    <citation type="submission" date="2020-04" db="EMBL/GenBank/DDBJ databases">
        <authorList>
            <person name="Santos R.A.C."/>
            <person name="Steenwyk J.L."/>
            <person name="Rivero-Menendez O."/>
            <person name="Mead M.E."/>
            <person name="Silva L.P."/>
            <person name="Bastos R.W."/>
            <person name="Alastruey-Izquierdo A."/>
            <person name="Goldman G.H."/>
            <person name="Rokas A."/>
        </authorList>
    </citation>
    <scope>NUCLEOTIDE SEQUENCE</scope>
    <source>
        <strain evidence="15">CNM-CM6805</strain>
    </source>
</reference>
<dbReference type="PROSITE" id="PS51782">
    <property type="entry name" value="LYSM"/>
    <property type="match status" value="2"/>
</dbReference>
<dbReference type="SUPFAM" id="SSF54106">
    <property type="entry name" value="LysM domain"/>
    <property type="match status" value="2"/>
</dbReference>
<dbReference type="PROSITE" id="PS01095">
    <property type="entry name" value="GH18_1"/>
    <property type="match status" value="1"/>
</dbReference>
<evidence type="ECO:0000256" key="4">
    <source>
        <dbReference type="ARBA" id="ARBA00022669"/>
    </source>
</evidence>
<keyword evidence="16" id="KW-1185">Reference proteome</keyword>
<dbReference type="InterPro" id="IPR001579">
    <property type="entry name" value="Glyco_hydro_18_chit_AS"/>
</dbReference>
<dbReference type="Gene3D" id="3.10.50.10">
    <property type="match status" value="1"/>
</dbReference>
<dbReference type="InterPro" id="IPR029070">
    <property type="entry name" value="Chitinase_insertion_sf"/>
</dbReference>
<dbReference type="GO" id="GO:0008843">
    <property type="term" value="F:endochitinase activity"/>
    <property type="evidence" value="ECO:0007669"/>
    <property type="project" value="UniProtKB-EC"/>
</dbReference>
<comment type="catalytic activity">
    <reaction evidence="1">
        <text>Random endo-hydrolysis of N-acetyl-beta-D-glucosaminide (1-&gt;4)-beta-linkages in chitin and chitodextrins.</text>
        <dbReference type="EC" id="3.2.1.14"/>
    </reaction>
</comment>
<dbReference type="InterPro" id="IPR053214">
    <property type="entry name" value="LysM12-like"/>
</dbReference>
<comment type="caution">
    <text evidence="15">The sequence shown here is derived from an EMBL/GenBank/DDBJ whole genome shotgun (WGS) entry which is preliminary data.</text>
</comment>
<evidence type="ECO:0000313" key="15">
    <source>
        <dbReference type="EMBL" id="KAF4243461.1"/>
    </source>
</evidence>
<dbReference type="Proteomes" id="UP000653565">
    <property type="component" value="Unassembled WGS sequence"/>
</dbReference>
<protein>
    <recommendedName>
        <fullName evidence="3">chitinase</fullName>
        <ecNumber evidence="3">3.2.1.14</ecNumber>
    </recommendedName>
</protein>
<dbReference type="CDD" id="cd00035">
    <property type="entry name" value="ChtBD1"/>
    <property type="match status" value="1"/>
</dbReference>
<evidence type="ECO:0000259" key="13">
    <source>
        <dbReference type="PROSITE" id="PS51782"/>
    </source>
</evidence>
<keyword evidence="7" id="KW-0843">Virulence</keyword>
<evidence type="ECO:0000256" key="7">
    <source>
        <dbReference type="ARBA" id="ARBA00023026"/>
    </source>
</evidence>
<feature type="domain" description="LysM" evidence="13">
    <location>
        <begin position="335"/>
        <end position="383"/>
    </location>
</feature>
<evidence type="ECO:0000256" key="6">
    <source>
        <dbReference type="ARBA" id="ARBA00023024"/>
    </source>
</evidence>
<dbReference type="SUPFAM" id="SSF57016">
    <property type="entry name" value="Plant lectins/antimicrobial peptides"/>
    <property type="match status" value="1"/>
</dbReference>
<evidence type="ECO:0000256" key="10">
    <source>
        <dbReference type="ARBA" id="ARBA00023326"/>
    </source>
</evidence>
<dbReference type="AlphaFoldDB" id="A0A8H4HG54"/>
<keyword evidence="12" id="KW-0732">Signal</keyword>
<feature type="domain" description="GH18" evidence="14">
    <location>
        <begin position="477"/>
        <end position="854"/>
    </location>
</feature>
<dbReference type="SUPFAM" id="SSF54556">
    <property type="entry name" value="Chitinase insertion domain"/>
    <property type="match status" value="1"/>
</dbReference>
<dbReference type="Pfam" id="PF01476">
    <property type="entry name" value="LysM"/>
    <property type="match status" value="2"/>
</dbReference>
<evidence type="ECO:0000256" key="3">
    <source>
        <dbReference type="ARBA" id="ARBA00012729"/>
    </source>
</evidence>
<dbReference type="CDD" id="cd00118">
    <property type="entry name" value="LysM"/>
    <property type="match status" value="1"/>
</dbReference>
<dbReference type="InterPro" id="IPR036779">
    <property type="entry name" value="LysM_dom_sf"/>
</dbReference>
<dbReference type="EC" id="3.2.1.14" evidence="3"/>
<evidence type="ECO:0000256" key="11">
    <source>
        <dbReference type="RuleBase" id="RU000489"/>
    </source>
</evidence>
<dbReference type="SMART" id="SM00636">
    <property type="entry name" value="Glyco_18"/>
    <property type="match status" value="1"/>
</dbReference>
<keyword evidence="10" id="KW-0624">Polysaccharide degradation</keyword>
<keyword evidence="8" id="KW-0119">Carbohydrate metabolism</keyword>
<keyword evidence="9 11" id="KW-0326">Glycosidase</keyword>
<dbReference type="Gene3D" id="3.20.20.80">
    <property type="entry name" value="Glycosidases"/>
    <property type="match status" value="1"/>
</dbReference>
<dbReference type="SMART" id="SM00257">
    <property type="entry name" value="LysM"/>
    <property type="match status" value="2"/>
</dbReference>
<dbReference type="Pfam" id="PF00704">
    <property type="entry name" value="Glyco_hydro_18"/>
    <property type="match status" value="1"/>
</dbReference>
<dbReference type="InterPro" id="IPR001223">
    <property type="entry name" value="Glyco_hydro18_cat"/>
</dbReference>
<evidence type="ECO:0000256" key="5">
    <source>
        <dbReference type="ARBA" id="ARBA00022801"/>
    </source>
</evidence>
<dbReference type="GO" id="GO:0008061">
    <property type="term" value="F:chitin binding"/>
    <property type="evidence" value="ECO:0007669"/>
    <property type="project" value="UniProtKB-KW"/>
</dbReference>
<evidence type="ECO:0000256" key="12">
    <source>
        <dbReference type="SAM" id="SignalP"/>
    </source>
</evidence>
<evidence type="ECO:0000256" key="1">
    <source>
        <dbReference type="ARBA" id="ARBA00000822"/>
    </source>
</evidence>
<dbReference type="Gene3D" id="3.10.350.10">
    <property type="entry name" value="LysM domain"/>
    <property type="match status" value="2"/>
</dbReference>
<organism evidence="15 16">
    <name type="scientific">Aspergillus fumigatiaffinis</name>
    <dbReference type="NCBI Taxonomy" id="340414"/>
    <lineage>
        <taxon>Eukaryota</taxon>
        <taxon>Fungi</taxon>
        <taxon>Dikarya</taxon>
        <taxon>Ascomycota</taxon>
        <taxon>Pezizomycotina</taxon>
        <taxon>Eurotiomycetes</taxon>
        <taxon>Eurotiomycetidae</taxon>
        <taxon>Eurotiales</taxon>
        <taxon>Aspergillaceae</taxon>
        <taxon>Aspergillus</taxon>
        <taxon>Aspergillus subgen. Fumigati</taxon>
    </lineage>
</organism>
<keyword evidence="5 11" id="KW-0378">Hydrolase</keyword>
<dbReference type="CDD" id="cd02878">
    <property type="entry name" value="GH18_zymocin_alpha"/>
    <property type="match status" value="1"/>
</dbReference>
<name>A0A8H4HG54_9EURO</name>
<dbReference type="InterPro" id="IPR036861">
    <property type="entry name" value="Endochitinase-like_sf"/>
</dbReference>
<dbReference type="PANTHER" id="PTHR47700">
    <property type="entry name" value="V CHITINASE, PUTATIVE (AFU_ORTHOLOGUE AFUA_6G13720)-RELATED"/>
    <property type="match status" value="1"/>
</dbReference>
<dbReference type="GO" id="GO:0000272">
    <property type="term" value="P:polysaccharide catabolic process"/>
    <property type="evidence" value="ECO:0007669"/>
    <property type="project" value="UniProtKB-KW"/>
</dbReference>
<gene>
    <name evidence="15" type="ORF">CNMCM6805_000855</name>
</gene>
<feature type="chain" id="PRO_5034534387" description="chitinase" evidence="12">
    <location>
        <begin position="20"/>
        <end position="1221"/>
    </location>
</feature>
<dbReference type="InterPro" id="IPR018392">
    <property type="entry name" value="LysM"/>
</dbReference>
<proteinExistence type="inferred from homology"/>
<dbReference type="EMBL" id="JAAAPX010000011">
    <property type="protein sequence ID" value="KAF4243461.1"/>
    <property type="molecule type" value="Genomic_DNA"/>
</dbReference>
<dbReference type="InterPro" id="IPR011583">
    <property type="entry name" value="Chitinase_II/V-like_cat"/>
</dbReference>
<sequence length="1221" mass="133370">MRWQYLLPSVMATVSFVNSSFISSLNACPAPCDSLHDSINWTTYDRVDRLSACNETMLLDFALYNPLESPETNTKLYACVPDGNPATQAVEKAAASVCSDTNETQVDMEFITSGTERHETISSVAAAFQQVQGRLGGTGQCQRSISFGYAQETAMGLYVGGNIEHDSIIESMISKFLDHIRTNGVADRVVLQLCGTDSDSTLGLVVDTTGSLGQVQDVVKQWSDSQCVAGYPKTSNWASLSLKFAPTTIQKAKAKRTHIDHHIHRRATCSYIKVVSGDSCGSLASKCGVTGPQFEEYNKRKANLCSTLAIGQIVCCSPGDLPDLRPKPNPDGTCASYTVVTDDSCYKISASNGLTIDDLESFNKQTWGWAGCSNLMVGTRMCLSKGNPPMPQAVSNAVCGPQVPGTRSPNNGQKLADLNPCKLNACCNIWGQCGVTAEFCTESQSKTGAPGTAAPGENGCISHCGTDIVNQKRPDHAMQVAYFEAFNYNRPCLNWDVTVVDTSRNTHVHFAFAGITTTFEVDISAVELQFNMLKGMTGIKRILSFGGWSFSTEADTYPIFREGVTDANRQTFARNVVDFIIAHGLDGVDFDWEYPGAPDIPGVPPGSKQDGPNYVKFLKMVREILPKDKSLSIAAPASFWYLQGFDPITDFEPLLDYMVYMTYDLHGQWDYDNKWATPGCSKGNCLRSHVNNTETMTAMSMITKAGMPTNKVIMGVASYGRSFKMAQAGCTGPMCPYLGPESAAAPGRCTETPGYIALAEIQEILDQNPTAKTWYDEQSMSDIMVYNETEWVGYMSKDTFALRAFNYVILYGFGGWSDWAVDLKEFYTVPDVTYESCDKTYDTLHAISDDLKNIPDYCVDTYTIPILGKRLQWALDKYNELLKQGYDDKFKTYSEYTEDSVWSQIDEYMMAHGDDHFNCVAQSYVTCCADCGWQGCRDGCDGSCGKGESGNRNKTVSCPTTRPNTGIGSDGPTIYWQIEDENAFLKDIAEKYGVDPSWITYKPRRASSSQGCKTVDDYECGFWWFGYPARKDHISVPNPKDAIATAMTNLTIISDMLADAAMDAATLLYVGSTSDVVAASELPVFMTEFAVESMEKIVKAADDIEDAEKKAMILNFVMAFLMVVPAVGEAVGSLGFATIGRIILLTGAAGDTAFGVYGLVDDPKSAIMALFAALVGFRGEMGFAKAAEVRRGMTSKEIAALGSSFKEKSDLLHSIQKVCKA</sequence>
<evidence type="ECO:0000256" key="9">
    <source>
        <dbReference type="ARBA" id="ARBA00023295"/>
    </source>
</evidence>
<evidence type="ECO:0000256" key="8">
    <source>
        <dbReference type="ARBA" id="ARBA00023277"/>
    </source>
</evidence>
<feature type="domain" description="LysM" evidence="13">
    <location>
        <begin position="270"/>
        <end position="316"/>
    </location>
</feature>
<keyword evidence="4" id="KW-0147">Chitin-binding</keyword>
<comment type="similarity">
    <text evidence="2">Belongs to the glycosyl hydrolase 18 family. Chitinase class V subfamily.</text>
</comment>
<dbReference type="InterPro" id="IPR017853">
    <property type="entry name" value="GH"/>
</dbReference>
<reference evidence="15" key="1">
    <citation type="journal article" date="2020" name="bioRxiv">
        <title>Genomic and phenotypic heterogeneity of clinical isolates of the human pathogens Aspergillus fumigatus, Aspergillus lentulus and Aspergillus fumigatiaffinis.</title>
        <authorList>
            <person name="dos Santos R.A.C."/>
            <person name="Steenwyk J.L."/>
            <person name="Rivero-Menendez O."/>
            <person name="Mead M.E."/>
            <person name="Silva L.P."/>
            <person name="Bastos R.W."/>
            <person name="Alastruey-Izquierdo A."/>
            <person name="Goldman G.H."/>
            <person name="Rokas A."/>
        </authorList>
    </citation>
    <scope>NUCLEOTIDE SEQUENCE</scope>
    <source>
        <strain evidence="15">CNM-CM6805</strain>
    </source>
</reference>